<feature type="domain" description="Ricin B lectin" evidence="2">
    <location>
        <begin position="177"/>
        <end position="317"/>
    </location>
</feature>
<proteinExistence type="predicted"/>
<evidence type="ECO:0000313" key="4">
    <source>
        <dbReference type="Proteomes" id="UP001362999"/>
    </source>
</evidence>
<feature type="chain" id="PRO_5043754455" evidence="1">
    <location>
        <begin position="20"/>
        <end position="320"/>
    </location>
</feature>
<dbReference type="SUPFAM" id="SSF50370">
    <property type="entry name" value="Ricin B-like lectins"/>
    <property type="match status" value="2"/>
</dbReference>
<sequence>MFFLTPLLLVSLSSLQANAQLNRAIFLIIRRAGQTAQLVTVVANPDTPVCLMATSDADGAPVVVSSCSNATALNSWNFPQGENNVGPIQIFSNKCLDVTGGSNANGAKLQVWTCDPSNANQKWIPSGQDNVITWAGKNKCVDLTDGSLTDGTQAQIWDCDAHNDNQKWNHKAVTQPKSFTIQLKKDPSLCVAASAPEAGASIVIEGCSFGSTSQTFTDPNNNSPGLMKLFDMCVSIDSTENARDGDKLVLKKCEDFSPKQQWNHENSVLVNSLASPRMCLDLTDGKASSGTPLQIWDCSSLASTGAFQNDNQEWIVRNTF</sequence>
<dbReference type="InterPro" id="IPR035992">
    <property type="entry name" value="Ricin_B-like_lectins"/>
</dbReference>
<dbReference type="InterPro" id="IPR000772">
    <property type="entry name" value="Ricin_B_lectin"/>
</dbReference>
<keyword evidence="4" id="KW-1185">Reference proteome</keyword>
<accession>A0AAW0DDJ6</accession>
<gene>
    <name evidence="3" type="ORF">R3P38DRAFT_3307653</name>
</gene>
<feature type="signal peptide" evidence="1">
    <location>
        <begin position="1"/>
        <end position="19"/>
    </location>
</feature>
<evidence type="ECO:0000256" key="1">
    <source>
        <dbReference type="SAM" id="SignalP"/>
    </source>
</evidence>
<dbReference type="PROSITE" id="PS50231">
    <property type="entry name" value="RICIN_B_LECTIN"/>
    <property type="match status" value="2"/>
</dbReference>
<organism evidence="3 4">
    <name type="scientific">Favolaschia claudopus</name>
    <dbReference type="NCBI Taxonomy" id="2862362"/>
    <lineage>
        <taxon>Eukaryota</taxon>
        <taxon>Fungi</taxon>
        <taxon>Dikarya</taxon>
        <taxon>Basidiomycota</taxon>
        <taxon>Agaricomycotina</taxon>
        <taxon>Agaricomycetes</taxon>
        <taxon>Agaricomycetidae</taxon>
        <taxon>Agaricales</taxon>
        <taxon>Marasmiineae</taxon>
        <taxon>Mycenaceae</taxon>
        <taxon>Favolaschia</taxon>
    </lineage>
</organism>
<name>A0AAW0DDJ6_9AGAR</name>
<evidence type="ECO:0000259" key="2">
    <source>
        <dbReference type="SMART" id="SM00458"/>
    </source>
</evidence>
<comment type="caution">
    <text evidence="3">The sequence shown here is derived from an EMBL/GenBank/DDBJ whole genome shotgun (WGS) entry which is preliminary data.</text>
</comment>
<feature type="domain" description="Ricin B lectin" evidence="2">
    <location>
        <begin position="35"/>
        <end position="171"/>
    </location>
</feature>
<keyword evidence="1" id="KW-0732">Signal</keyword>
<dbReference type="CDD" id="cd00161">
    <property type="entry name" value="beta-trefoil_Ricin-like"/>
    <property type="match status" value="2"/>
</dbReference>
<dbReference type="Gene3D" id="2.80.10.50">
    <property type="match status" value="3"/>
</dbReference>
<protein>
    <submittedName>
        <fullName evidence="3">Ricin B lectin domain-containing protein</fullName>
    </submittedName>
</protein>
<dbReference type="AlphaFoldDB" id="A0AAW0DDJ6"/>
<dbReference type="Proteomes" id="UP001362999">
    <property type="component" value="Unassembled WGS sequence"/>
</dbReference>
<dbReference type="SMART" id="SM00458">
    <property type="entry name" value="RICIN"/>
    <property type="match status" value="2"/>
</dbReference>
<dbReference type="Pfam" id="PF00652">
    <property type="entry name" value="Ricin_B_lectin"/>
    <property type="match status" value="2"/>
</dbReference>
<dbReference type="EMBL" id="JAWWNJ010000009">
    <property type="protein sequence ID" value="KAK7049117.1"/>
    <property type="molecule type" value="Genomic_DNA"/>
</dbReference>
<evidence type="ECO:0000313" key="3">
    <source>
        <dbReference type="EMBL" id="KAK7049117.1"/>
    </source>
</evidence>
<reference evidence="3 4" key="1">
    <citation type="journal article" date="2024" name="J Genomics">
        <title>Draft genome sequencing and assembly of Favolaschia claudopus CIRM-BRFM 2984 isolated from oak limbs.</title>
        <authorList>
            <person name="Navarro D."/>
            <person name="Drula E."/>
            <person name="Chaduli D."/>
            <person name="Cazenave R."/>
            <person name="Ahrendt S."/>
            <person name="Wang J."/>
            <person name="Lipzen A."/>
            <person name="Daum C."/>
            <person name="Barry K."/>
            <person name="Grigoriev I.V."/>
            <person name="Favel A."/>
            <person name="Rosso M.N."/>
            <person name="Martin F."/>
        </authorList>
    </citation>
    <scope>NUCLEOTIDE SEQUENCE [LARGE SCALE GENOMIC DNA]</scope>
    <source>
        <strain evidence="3 4">CIRM-BRFM 2984</strain>
    </source>
</reference>